<accession>A0A6D2JA34</accession>
<evidence type="ECO:0000313" key="4">
    <source>
        <dbReference type="EMBL" id="CAA7034167.1"/>
    </source>
</evidence>
<dbReference type="Proteomes" id="UP000467841">
    <property type="component" value="Unassembled WGS sequence"/>
</dbReference>
<dbReference type="InterPro" id="IPR002885">
    <property type="entry name" value="PPR_rpt"/>
</dbReference>
<protein>
    <recommendedName>
        <fullName evidence="6">Pentacotripeptide-repeat region of PRORP domain-containing protein</fullName>
    </recommendedName>
</protein>
<keyword evidence="2" id="KW-0677">Repeat</keyword>
<dbReference type="InterPro" id="IPR011990">
    <property type="entry name" value="TPR-like_helical_dom_sf"/>
</dbReference>
<organism evidence="4 5">
    <name type="scientific">Microthlaspi erraticum</name>
    <dbReference type="NCBI Taxonomy" id="1685480"/>
    <lineage>
        <taxon>Eukaryota</taxon>
        <taxon>Viridiplantae</taxon>
        <taxon>Streptophyta</taxon>
        <taxon>Embryophyta</taxon>
        <taxon>Tracheophyta</taxon>
        <taxon>Spermatophyta</taxon>
        <taxon>Magnoliopsida</taxon>
        <taxon>eudicotyledons</taxon>
        <taxon>Gunneridae</taxon>
        <taxon>Pentapetalae</taxon>
        <taxon>rosids</taxon>
        <taxon>malvids</taxon>
        <taxon>Brassicales</taxon>
        <taxon>Brassicaceae</taxon>
        <taxon>Coluteocarpeae</taxon>
        <taxon>Microthlaspi</taxon>
    </lineage>
</organism>
<dbReference type="PROSITE" id="PS51375">
    <property type="entry name" value="PPR"/>
    <property type="match status" value="1"/>
</dbReference>
<evidence type="ECO:0000256" key="2">
    <source>
        <dbReference type="ARBA" id="ARBA00022737"/>
    </source>
</evidence>
<comment type="similarity">
    <text evidence="1">Belongs to the PPR family. P subfamily.</text>
</comment>
<reference evidence="4" key="1">
    <citation type="submission" date="2020-01" db="EMBL/GenBank/DDBJ databases">
        <authorList>
            <person name="Mishra B."/>
        </authorList>
    </citation>
    <scope>NUCLEOTIDE SEQUENCE [LARGE SCALE GENOMIC DNA]</scope>
</reference>
<keyword evidence="5" id="KW-1185">Reference proteome</keyword>
<name>A0A6D2JA34_9BRAS</name>
<evidence type="ECO:0000313" key="5">
    <source>
        <dbReference type="Proteomes" id="UP000467841"/>
    </source>
</evidence>
<dbReference type="OrthoDB" id="185373at2759"/>
<evidence type="ECO:0000256" key="1">
    <source>
        <dbReference type="ARBA" id="ARBA00007626"/>
    </source>
</evidence>
<gene>
    <name evidence="4" type="ORF">MERR_LOCUS21402</name>
</gene>
<dbReference type="EMBL" id="CACVBM020001142">
    <property type="protein sequence ID" value="CAA7034167.1"/>
    <property type="molecule type" value="Genomic_DNA"/>
</dbReference>
<sequence length="302" mass="34673">MMRRSFAIASTANRFVHRSLLEKGNPGTASPSFPFAVCCWERAFSALSALAVLGKMMKLGYEPSIVTLSRFSMVSVTGIGSQMQSLCLIKWWNWDINLIRHIQHSNPWTFSPQQSLKREVRLMALKLLKKMEEEKIEADVVIYNTVIDGLCKYSIRMMLSTLLMRWRTKERFKGGSNALFRKMKEDGPLPNSGVYNTLIRARLRDGDKAASAELINEMKSCGFAADASTFGLVLFPCFERFQWRICLCRWNKARYHSIKAKTTRFKMELTDSEKLHISSVSKKHVAHTSWKQLSEVEKQVKL</sequence>
<feature type="repeat" description="PPR" evidence="3">
    <location>
        <begin position="191"/>
        <end position="225"/>
    </location>
</feature>
<dbReference type="Pfam" id="PF13812">
    <property type="entry name" value="PPR_3"/>
    <property type="match status" value="1"/>
</dbReference>
<dbReference type="Pfam" id="PF01535">
    <property type="entry name" value="PPR"/>
    <property type="match status" value="1"/>
</dbReference>
<dbReference type="Gene3D" id="1.25.40.10">
    <property type="entry name" value="Tetratricopeptide repeat domain"/>
    <property type="match status" value="1"/>
</dbReference>
<dbReference type="AlphaFoldDB" id="A0A6D2JA34"/>
<evidence type="ECO:0000256" key="3">
    <source>
        <dbReference type="PROSITE-ProRule" id="PRU00708"/>
    </source>
</evidence>
<comment type="caution">
    <text evidence="4">The sequence shown here is derived from an EMBL/GenBank/DDBJ whole genome shotgun (WGS) entry which is preliminary data.</text>
</comment>
<proteinExistence type="inferred from homology"/>
<evidence type="ECO:0008006" key="6">
    <source>
        <dbReference type="Google" id="ProtNLM"/>
    </source>
</evidence>
<dbReference type="PANTHER" id="PTHR47941">
    <property type="entry name" value="PENTATRICOPEPTIDE REPEAT-CONTAINING PROTEIN 3, MITOCHONDRIAL"/>
    <property type="match status" value="1"/>
</dbReference>